<gene>
    <name evidence="1" type="ORF">I551_7845</name>
</gene>
<evidence type="ECO:0000313" key="2">
    <source>
        <dbReference type="Proteomes" id="UP000020681"/>
    </source>
</evidence>
<organism evidence="1 2">
    <name type="scientific">Mycobacterium ulcerans str. Harvey</name>
    <dbReference type="NCBI Taxonomy" id="1299332"/>
    <lineage>
        <taxon>Bacteria</taxon>
        <taxon>Bacillati</taxon>
        <taxon>Actinomycetota</taxon>
        <taxon>Actinomycetes</taxon>
        <taxon>Mycobacteriales</taxon>
        <taxon>Mycobacteriaceae</taxon>
        <taxon>Mycobacterium</taxon>
        <taxon>Mycobacterium ulcerans group</taxon>
    </lineage>
</organism>
<name>A0ABP3A797_MYCUL</name>
<reference evidence="1 2" key="1">
    <citation type="submission" date="2014-01" db="EMBL/GenBank/DDBJ databases">
        <authorList>
            <person name="Dobos K."/>
            <person name="Lenaerts A."/>
            <person name="Ordway D."/>
            <person name="DeGroote M.A."/>
            <person name="Parker T."/>
            <person name="Sizemore C."/>
            <person name="Tallon L.J."/>
            <person name="Sadzewicz L.K."/>
            <person name="Sengamalay N."/>
            <person name="Fraser C.M."/>
            <person name="Hine E."/>
            <person name="Shefchek K.A."/>
            <person name="Das S.P."/>
            <person name="Tettelin H."/>
        </authorList>
    </citation>
    <scope>NUCLEOTIDE SEQUENCE [LARGE SCALE GENOMIC DNA]</scope>
    <source>
        <strain evidence="1 2">Harvey</strain>
    </source>
</reference>
<dbReference type="Proteomes" id="UP000020681">
    <property type="component" value="Unassembled WGS sequence"/>
</dbReference>
<dbReference type="EMBL" id="JAOL01000189">
    <property type="protein sequence ID" value="EUA85767.1"/>
    <property type="molecule type" value="Genomic_DNA"/>
</dbReference>
<keyword evidence="2" id="KW-1185">Reference proteome</keyword>
<comment type="caution">
    <text evidence="1">The sequence shown here is derived from an EMBL/GenBank/DDBJ whole genome shotgun (WGS) entry which is preliminary data.</text>
</comment>
<evidence type="ECO:0000313" key="1">
    <source>
        <dbReference type="EMBL" id="EUA85767.1"/>
    </source>
</evidence>
<accession>A0ABP3A797</accession>
<sequence>MQFGTMPYEQAMASTRLFAQEVLPAVHRMDAPLHPRRCRPTPWRD</sequence>
<keyword evidence="1" id="KW-0503">Monooxygenase</keyword>
<dbReference type="GO" id="GO:0004497">
    <property type="term" value="F:monooxygenase activity"/>
    <property type="evidence" value="ECO:0007669"/>
    <property type="project" value="UniProtKB-KW"/>
</dbReference>
<protein>
    <submittedName>
        <fullName evidence="1">Monooxygenase domain protein</fullName>
    </submittedName>
</protein>
<proteinExistence type="predicted"/>
<keyword evidence="1" id="KW-0560">Oxidoreductase</keyword>